<evidence type="ECO:0000256" key="1">
    <source>
        <dbReference type="SAM" id="MobiDB-lite"/>
    </source>
</evidence>
<feature type="region of interest" description="Disordered" evidence="1">
    <location>
        <begin position="268"/>
        <end position="295"/>
    </location>
</feature>
<gene>
    <name evidence="2" type="ORF">RZS32_018455</name>
</gene>
<dbReference type="RefSeq" id="WP_317054339.1">
    <property type="nucleotide sequence ID" value="NZ_CP146607.1"/>
</dbReference>
<proteinExistence type="predicted"/>
<dbReference type="EMBL" id="CP146607">
    <property type="protein sequence ID" value="WYK20179.1"/>
    <property type="molecule type" value="Genomic_DNA"/>
</dbReference>
<keyword evidence="2" id="KW-0614">Plasmid</keyword>
<keyword evidence="3" id="KW-1185">Reference proteome</keyword>
<accession>A0ABZ2TKB3</accession>
<evidence type="ECO:0000313" key="3">
    <source>
        <dbReference type="Proteomes" id="UP001281305"/>
    </source>
</evidence>
<reference evidence="2 3" key="1">
    <citation type="submission" date="2024-02" db="EMBL/GenBank/DDBJ databases">
        <title>Roseovarius strain W115 nov., isolated from a marine algae.</title>
        <authorList>
            <person name="Lee M.W."/>
            <person name="Lee J.K."/>
            <person name="Kim J.M."/>
            <person name="Choi D.G."/>
            <person name="Baek J.H."/>
            <person name="Bayburt H."/>
            <person name="Jung J.J."/>
            <person name="Han D.M."/>
            <person name="Jeon C.O."/>
        </authorList>
    </citation>
    <scope>NUCLEOTIDE SEQUENCE [LARGE SCALE GENOMIC DNA]</scope>
    <source>
        <strain evidence="2 3">W115</strain>
        <plasmid evidence="2 3">unnamed1</plasmid>
    </source>
</reference>
<organism evidence="2 3">
    <name type="scientific">Roseovarius rhodophyticola</name>
    <dbReference type="NCBI Taxonomy" id="3080827"/>
    <lineage>
        <taxon>Bacteria</taxon>
        <taxon>Pseudomonadati</taxon>
        <taxon>Pseudomonadota</taxon>
        <taxon>Alphaproteobacteria</taxon>
        <taxon>Rhodobacterales</taxon>
        <taxon>Roseobacteraceae</taxon>
        <taxon>Roseovarius</taxon>
    </lineage>
</organism>
<geneLocation type="plasmid" evidence="2 3">
    <name>unnamed1</name>
</geneLocation>
<dbReference type="Proteomes" id="UP001281305">
    <property type="component" value="Plasmid unnamed1"/>
</dbReference>
<sequence>MFIAQQMLSLLEHGAKSNIRMALAQVGLLSRWVETAKLFRSVLDDYELFTFDQSALVPASDIRTDNHRGLLGIAGHVTRKPRRLFIECSQSDLEITMPQFEFNYALPPEERTGRYGIIKRRGVVMDIHGNGTCTIQTINRSEFEVEKRRMLNEGLSREEVNFISNMVQLSPSMGEIKVDMNRELEVTHKEFVCNLPKDLSKAEIEAEWARYQVDERFWAQTSETTLNTDYAGGFRPLEDHMVELLGIFQAGIAMAAVLELKGTEQTPRPVVLPRKTGSGAKRRVQNGTNLTQGPRKRSISIVTMHLSEEILISMRNREDRVPRDPPAEGQGTSRALHYVRGHLFLARNGQIVYRKPHFRGRAGLRTLTKVVA</sequence>
<protein>
    <submittedName>
        <fullName evidence="2">Uncharacterized protein</fullName>
    </submittedName>
</protein>
<evidence type="ECO:0000313" key="2">
    <source>
        <dbReference type="EMBL" id="WYK20179.1"/>
    </source>
</evidence>
<name>A0ABZ2TKB3_9RHOB</name>